<evidence type="ECO:0000256" key="9">
    <source>
        <dbReference type="RuleBase" id="RU361175"/>
    </source>
</evidence>
<sequence>MKFNRDFIFGVATSSYQIEGAFDEDDRTPSIWDTFSRIEGNVQDMDNGDVACDHYHRYNEDIKLIKELGVDSYRLSIAWPRIFPEKGKYNPKGMEFYKNMITELKQRGIKVAVTLYHWDLPQWVQDLGGWEVRENIDLFLQYTEKCFTELDDLVDLWITHNEPWCASILSNAIGEHAPGKKDISAALKVAHHILLSHGMVVRQYHKLGLKKQIGITLNLTPVYSSTTSFVDKLAASNMDGYFNRWFLEPLFKGAYPMDIVNLYAARNCNFDFIKDGDFDIIREKCDFLGVNFYNRSLVRFDPMSLILCSGAHSKYNKTDIGWDISPNEFIDLIKMVRARYTDLPIYITENGSAWLDVLENGEVKDNERINYLELHLQAVAKMNELGFNIVGYYYWSLLDNFEWANGYSQRFGLVYVNYDTQERIKKGSFYRYKEIIEKKCI</sequence>
<evidence type="ECO:0000313" key="10">
    <source>
        <dbReference type="EMBL" id="GLC31943.1"/>
    </source>
</evidence>
<dbReference type="PANTHER" id="PTHR10353">
    <property type="entry name" value="GLYCOSYL HYDROLASE"/>
    <property type="match status" value="1"/>
</dbReference>
<proteinExistence type="inferred from homology"/>
<dbReference type="InterPro" id="IPR001360">
    <property type="entry name" value="Glyco_hydro_1"/>
</dbReference>
<evidence type="ECO:0000256" key="4">
    <source>
        <dbReference type="ARBA" id="ARBA00022801"/>
    </source>
</evidence>
<dbReference type="Gene3D" id="3.20.20.80">
    <property type="entry name" value="Glycosidases"/>
    <property type="match status" value="1"/>
</dbReference>
<gene>
    <name evidence="10" type="ORF">bsdE14_33530</name>
</gene>
<name>A0ABQ5N9P9_9CLOT</name>
<dbReference type="EMBL" id="BRXR01000001">
    <property type="protein sequence ID" value="GLC31943.1"/>
    <property type="molecule type" value="Genomic_DNA"/>
</dbReference>
<keyword evidence="4 9" id="KW-0378">Hydrolase</keyword>
<dbReference type="NCBIfam" id="TIGR03356">
    <property type="entry name" value="BGL"/>
    <property type="match status" value="1"/>
</dbReference>
<evidence type="ECO:0000256" key="6">
    <source>
        <dbReference type="ARBA" id="ARBA00023277"/>
    </source>
</evidence>
<dbReference type="PRINTS" id="PR00131">
    <property type="entry name" value="GLHYDRLASE1"/>
</dbReference>
<dbReference type="InterPro" id="IPR017853">
    <property type="entry name" value="GH"/>
</dbReference>
<evidence type="ECO:0000256" key="7">
    <source>
        <dbReference type="ARBA" id="ARBA00023295"/>
    </source>
</evidence>
<evidence type="ECO:0000256" key="3">
    <source>
        <dbReference type="ARBA" id="ARBA00012744"/>
    </source>
</evidence>
<dbReference type="Proteomes" id="UP001208567">
    <property type="component" value="Unassembled WGS sequence"/>
</dbReference>
<reference evidence="10 11" key="1">
    <citation type="journal article" date="2024" name="Int. J. Syst. Evol. Microbiol.">
        <title>Clostridium omnivorum sp. nov., isolated from anoxic soil under the treatment of reductive soil disinfestation.</title>
        <authorList>
            <person name="Ueki A."/>
            <person name="Tonouchi A."/>
            <person name="Kaku N."/>
            <person name="Honma S."/>
            <person name="Ueki K."/>
        </authorList>
    </citation>
    <scope>NUCLEOTIDE SEQUENCE [LARGE SCALE GENOMIC DNA]</scope>
    <source>
        <strain evidence="10 11">E14</strain>
    </source>
</reference>
<comment type="catalytic activity">
    <reaction evidence="1 9">
        <text>Hydrolysis of terminal, non-reducing beta-D-glucosyl residues with release of beta-D-glucose.</text>
        <dbReference type="EC" id="3.2.1.21"/>
    </reaction>
</comment>
<accession>A0ABQ5N9P9</accession>
<dbReference type="InterPro" id="IPR017736">
    <property type="entry name" value="Glyco_hydro_1_beta-glucosidase"/>
</dbReference>
<organism evidence="10 11">
    <name type="scientific">Clostridium omnivorum</name>
    <dbReference type="NCBI Taxonomy" id="1604902"/>
    <lineage>
        <taxon>Bacteria</taxon>
        <taxon>Bacillati</taxon>
        <taxon>Bacillota</taxon>
        <taxon>Clostridia</taxon>
        <taxon>Eubacteriales</taxon>
        <taxon>Clostridiaceae</taxon>
        <taxon>Clostridium</taxon>
    </lineage>
</organism>
<evidence type="ECO:0000256" key="2">
    <source>
        <dbReference type="ARBA" id="ARBA00010838"/>
    </source>
</evidence>
<keyword evidence="5" id="KW-0136">Cellulose degradation</keyword>
<keyword evidence="8" id="KW-0624">Polysaccharide degradation</keyword>
<evidence type="ECO:0000313" key="11">
    <source>
        <dbReference type="Proteomes" id="UP001208567"/>
    </source>
</evidence>
<comment type="caution">
    <text evidence="10">The sequence shown here is derived from an EMBL/GenBank/DDBJ whole genome shotgun (WGS) entry which is preliminary data.</text>
</comment>
<evidence type="ECO:0000256" key="1">
    <source>
        <dbReference type="ARBA" id="ARBA00000448"/>
    </source>
</evidence>
<dbReference type="InterPro" id="IPR033132">
    <property type="entry name" value="GH_1_N_CS"/>
</dbReference>
<evidence type="ECO:0000256" key="8">
    <source>
        <dbReference type="ARBA" id="ARBA00023326"/>
    </source>
</evidence>
<dbReference type="SUPFAM" id="SSF51445">
    <property type="entry name" value="(Trans)glycosidases"/>
    <property type="match status" value="1"/>
</dbReference>
<dbReference type="PROSITE" id="PS00653">
    <property type="entry name" value="GLYCOSYL_HYDROL_F1_2"/>
    <property type="match status" value="1"/>
</dbReference>
<keyword evidence="6" id="KW-0119">Carbohydrate metabolism</keyword>
<dbReference type="PANTHER" id="PTHR10353:SF36">
    <property type="entry name" value="LP05116P"/>
    <property type="match status" value="1"/>
</dbReference>
<dbReference type="EC" id="3.2.1.21" evidence="3 9"/>
<protein>
    <recommendedName>
        <fullName evidence="3 9">Beta-glucosidase</fullName>
        <ecNumber evidence="3 9">3.2.1.21</ecNumber>
    </recommendedName>
</protein>
<comment type="similarity">
    <text evidence="2 9">Belongs to the glycosyl hydrolase 1 family.</text>
</comment>
<dbReference type="Pfam" id="PF00232">
    <property type="entry name" value="Glyco_hydro_1"/>
    <property type="match status" value="1"/>
</dbReference>
<keyword evidence="7 9" id="KW-0326">Glycosidase</keyword>
<dbReference type="RefSeq" id="WP_264851258.1">
    <property type="nucleotide sequence ID" value="NZ_BRXR01000001.1"/>
</dbReference>
<evidence type="ECO:0000256" key="5">
    <source>
        <dbReference type="ARBA" id="ARBA00023001"/>
    </source>
</evidence>
<keyword evidence="11" id="KW-1185">Reference proteome</keyword>